<dbReference type="Proteomes" id="UP001646157">
    <property type="component" value="Unassembled WGS sequence"/>
</dbReference>
<keyword evidence="6" id="KW-0966">Cell projection</keyword>
<dbReference type="Pfam" id="PF22692">
    <property type="entry name" value="LlgE_F_G_D1"/>
    <property type="match status" value="1"/>
</dbReference>
<comment type="caution">
    <text evidence="6">The sequence shown here is derived from an EMBL/GenBank/DDBJ whole genome shotgun (WGS) entry which is preliminary data.</text>
</comment>
<sequence>MNRMMITAANTLNQLQKNMDMIGNNLSNADTNGYKRREATFSELLVQQVNNQGNAAEEIGRLTPNGIRQGVGAKLAQAQLILEQGSLKSTGRELDFALASPNHFFKVLTQEGDASRIRYTRDGAFYASPIGNGELMIVNGQGFPILDENDNFITAPENVENFSLQDGGALNVQLQNGQAATFHLGVVSIEKPQFMEQLGGNLLGLPTNFDQLDVTEAEILTDLEGQQRMNIGLQQGYLESSNVDIGKEMTDMLNVQRSYQFQSRSISMADQMMGLINGIR</sequence>
<dbReference type="InterPro" id="IPR001444">
    <property type="entry name" value="Flag_bb_rod_N"/>
</dbReference>
<dbReference type="InterPro" id="IPR053967">
    <property type="entry name" value="LlgE_F_G-like_D1"/>
</dbReference>
<evidence type="ECO:0000259" key="3">
    <source>
        <dbReference type="Pfam" id="PF00460"/>
    </source>
</evidence>
<evidence type="ECO:0000259" key="4">
    <source>
        <dbReference type="Pfam" id="PF06429"/>
    </source>
</evidence>
<evidence type="ECO:0000313" key="6">
    <source>
        <dbReference type="EMBL" id="MBM7585285.1"/>
    </source>
</evidence>
<proteinExistence type="inferred from homology"/>
<protein>
    <submittedName>
        <fullName evidence="6">Flagellar basal-body rod protein FlgG</fullName>
    </submittedName>
</protein>
<evidence type="ECO:0000259" key="5">
    <source>
        <dbReference type="Pfam" id="PF22692"/>
    </source>
</evidence>
<dbReference type="Pfam" id="PF06429">
    <property type="entry name" value="Flg_bbr_C"/>
    <property type="match status" value="1"/>
</dbReference>
<name>A0ABS2NBV3_9BACI</name>
<gene>
    <name evidence="6" type="ORF">JOC86_001827</name>
</gene>
<dbReference type="InterPro" id="IPR010930">
    <property type="entry name" value="Flg_bb/hook_C_dom"/>
</dbReference>
<feature type="domain" description="Flagellar basal-body/hook protein C-terminal" evidence="4">
    <location>
        <begin position="234"/>
        <end position="277"/>
    </location>
</feature>
<comment type="subcellular location">
    <subcellularLocation>
        <location evidence="2">Bacterial flagellum basal body</location>
    </subcellularLocation>
</comment>
<reference evidence="6 7" key="1">
    <citation type="submission" date="2021-01" db="EMBL/GenBank/DDBJ databases">
        <title>Genomic Encyclopedia of Type Strains, Phase IV (KMG-IV): sequencing the most valuable type-strain genomes for metagenomic binning, comparative biology and taxonomic classification.</title>
        <authorList>
            <person name="Goeker M."/>
        </authorList>
    </citation>
    <scope>NUCLEOTIDE SEQUENCE [LARGE SCALE GENOMIC DNA]</scope>
    <source>
        <strain evidence="6 7">DSM 24834</strain>
    </source>
</reference>
<dbReference type="PANTHER" id="PTHR30435">
    <property type="entry name" value="FLAGELLAR PROTEIN"/>
    <property type="match status" value="1"/>
</dbReference>
<feature type="domain" description="Flagellar hook protein FlgE/F/G-like D1" evidence="5">
    <location>
        <begin position="102"/>
        <end position="171"/>
    </location>
</feature>
<feature type="domain" description="Flagellar basal body rod protein N-terminal" evidence="3">
    <location>
        <begin position="7"/>
        <end position="35"/>
    </location>
</feature>
<dbReference type="SUPFAM" id="SSF117143">
    <property type="entry name" value="Flagellar hook protein flgE"/>
    <property type="match status" value="1"/>
</dbReference>
<evidence type="ECO:0000256" key="2">
    <source>
        <dbReference type="RuleBase" id="RU362116"/>
    </source>
</evidence>
<comment type="similarity">
    <text evidence="1 2">Belongs to the flagella basal body rod proteins family.</text>
</comment>
<dbReference type="NCBIfam" id="TIGR03506">
    <property type="entry name" value="FlgEFG_subfam"/>
    <property type="match status" value="1"/>
</dbReference>
<keyword evidence="6" id="KW-0969">Cilium</keyword>
<dbReference type="PROSITE" id="PS00588">
    <property type="entry name" value="FLAGELLA_BB_ROD"/>
    <property type="match status" value="1"/>
</dbReference>
<accession>A0ABS2NBV3</accession>
<organism evidence="6 7">
    <name type="scientific">Rossellomorea pakistanensis</name>
    <dbReference type="NCBI Taxonomy" id="992288"/>
    <lineage>
        <taxon>Bacteria</taxon>
        <taxon>Bacillati</taxon>
        <taxon>Bacillota</taxon>
        <taxon>Bacilli</taxon>
        <taxon>Bacillales</taxon>
        <taxon>Bacillaceae</taxon>
        <taxon>Rossellomorea</taxon>
    </lineage>
</organism>
<dbReference type="Pfam" id="PF00460">
    <property type="entry name" value="Flg_bb_rod"/>
    <property type="match status" value="1"/>
</dbReference>
<keyword evidence="6" id="KW-0282">Flagellum</keyword>
<dbReference type="RefSeq" id="WP_205170887.1">
    <property type="nucleotide sequence ID" value="NZ_JAFBDZ010000002.1"/>
</dbReference>
<evidence type="ECO:0000256" key="1">
    <source>
        <dbReference type="ARBA" id="ARBA00009677"/>
    </source>
</evidence>
<keyword evidence="2" id="KW-0975">Bacterial flagellum</keyword>
<dbReference type="InterPro" id="IPR019776">
    <property type="entry name" value="Flagellar_basal_body_rod_CS"/>
</dbReference>
<dbReference type="InterPro" id="IPR020013">
    <property type="entry name" value="Flagellar_FlgE/F/G"/>
</dbReference>
<keyword evidence="7" id="KW-1185">Reference proteome</keyword>
<dbReference type="EMBL" id="JAFBDZ010000002">
    <property type="protein sequence ID" value="MBM7585285.1"/>
    <property type="molecule type" value="Genomic_DNA"/>
</dbReference>
<evidence type="ECO:0000313" key="7">
    <source>
        <dbReference type="Proteomes" id="UP001646157"/>
    </source>
</evidence>
<dbReference type="InterPro" id="IPR037925">
    <property type="entry name" value="FlgE/F/G-like"/>
</dbReference>
<dbReference type="PANTHER" id="PTHR30435:SF19">
    <property type="entry name" value="FLAGELLAR BASAL-BODY ROD PROTEIN FLGG"/>
    <property type="match status" value="1"/>
</dbReference>